<evidence type="ECO:0000259" key="1">
    <source>
        <dbReference type="Pfam" id="PF03372"/>
    </source>
</evidence>
<dbReference type="InterPro" id="IPR036691">
    <property type="entry name" value="Endo/exonu/phosph_ase_sf"/>
</dbReference>
<dbReference type="Pfam" id="PF03372">
    <property type="entry name" value="Exo_endo_phos"/>
    <property type="match status" value="1"/>
</dbReference>
<dbReference type="GO" id="GO:0003824">
    <property type="term" value="F:catalytic activity"/>
    <property type="evidence" value="ECO:0007669"/>
    <property type="project" value="InterPro"/>
</dbReference>
<name>A0A0J1HFR0_9GAMM</name>
<dbReference type="AlphaFoldDB" id="A0A0J1HFR0"/>
<keyword evidence="3" id="KW-1185">Reference proteome</keyword>
<dbReference type="Gene3D" id="3.60.10.10">
    <property type="entry name" value="Endonuclease/exonuclease/phosphatase"/>
    <property type="match status" value="1"/>
</dbReference>
<proteinExistence type="predicted"/>
<comment type="caution">
    <text evidence="2">The sequence shown here is derived from an EMBL/GenBank/DDBJ whole genome shotgun (WGS) entry which is preliminary data.</text>
</comment>
<reference evidence="2 3" key="1">
    <citation type="submission" date="2015-05" db="EMBL/GenBank/DDBJ databases">
        <title>Photobacterium galathea sp. nov.</title>
        <authorList>
            <person name="Machado H."/>
            <person name="Gram L."/>
        </authorList>
    </citation>
    <scope>NUCLEOTIDE SEQUENCE [LARGE SCALE GENOMIC DNA]</scope>
    <source>
        <strain evidence="2 3">DSM 22954</strain>
    </source>
</reference>
<dbReference type="Proteomes" id="UP000035909">
    <property type="component" value="Unassembled WGS sequence"/>
</dbReference>
<dbReference type="RefSeq" id="WP_047884633.1">
    <property type="nucleotide sequence ID" value="NZ_CP071326.1"/>
</dbReference>
<gene>
    <name evidence="2" type="ORF">ABT57_07960</name>
</gene>
<organism evidence="2 3">
    <name type="scientific">Photobacterium ganghwense</name>
    <dbReference type="NCBI Taxonomy" id="320778"/>
    <lineage>
        <taxon>Bacteria</taxon>
        <taxon>Pseudomonadati</taxon>
        <taxon>Pseudomonadota</taxon>
        <taxon>Gammaproteobacteria</taxon>
        <taxon>Vibrionales</taxon>
        <taxon>Vibrionaceae</taxon>
        <taxon>Photobacterium</taxon>
    </lineage>
</organism>
<protein>
    <recommendedName>
        <fullName evidence="1">Endonuclease/exonuclease/phosphatase domain-containing protein</fullName>
    </recommendedName>
</protein>
<feature type="domain" description="Endonuclease/exonuclease/phosphatase" evidence="1">
    <location>
        <begin position="59"/>
        <end position="318"/>
    </location>
</feature>
<dbReference type="PROSITE" id="PS51257">
    <property type="entry name" value="PROKAR_LIPOPROTEIN"/>
    <property type="match status" value="1"/>
</dbReference>
<dbReference type="InterPro" id="IPR005135">
    <property type="entry name" value="Endo/exonuclease/phosphatase"/>
</dbReference>
<accession>A0A0J1HFR0</accession>
<dbReference type="STRING" id="320778.ABT57_07960"/>
<dbReference type="PATRIC" id="fig|320778.3.peg.1727"/>
<dbReference type="EMBL" id="LDOU01000006">
    <property type="protein sequence ID" value="KLV10468.1"/>
    <property type="molecule type" value="Genomic_DNA"/>
</dbReference>
<dbReference type="PANTHER" id="PTHR41349">
    <property type="match status" value="1"/>
</dbReference>
<evidence type="ECO:0000313" key="2">
    <source>
        <dbReference type="EMBL" id="KLV10468.1"/>
    </source>
</evidence>
<sequence length="642" mass="71022">MLKRTAITLLASGLLFGCNDDDATVDIPKQPEQPQIPETPETRTTDVTIISANLWLSLSQNLSGGSDFHRAIEEFKHANADILLLSEASGITARIAEALNMYYWQGYDANTTTGIVSRYPIKSVLNAEKNTEAENNNTGGIGVVVDINGRDVVLWVNHLDYTHYHVYDARGGDGVTWQARNNCQPLSDSSELEALNQQSQRPAQAQFMLNQLTPYQTQQTATFIGGDFNEASGLDWTADTANMFDHRGTIHDFLTHRLIRNAGYVDSYRVLYPNPVTHPGITWPFHADDSWTRGTSYQTECGRGLDDRDRIDFIYHAPVDGVELLNASVIGPRPTTYFDSPHGEDNTYTWGDPHSGLMVNELGEPTYGERDFVSDHLWYKTTYRLKTTSEAPTSTSLDLNPAFSDVTLAADGDNLVISFTLGNWPLWDEALDYQLVIAGDSTSSRTLGWQNQPLSSQPDNTRMTVTVPPEVLAKLKQEAPLHHGLQLRTVARIHGWWKQFAVKTISIEEIEHVINIPDAAPSTQLAIADADHLDSGMPITLQWQNGTTHPSQWIAIYPEGQVSGASWGWVYARDDLSPADSLSLWQSVPAQGVTEGNTQLPSLGTLLAQRGHTAQSGDRFQISLVATDSISDIQAFQIVTVK</sequence>
<dbReference type="OrthoDB" id="3414047at2"/>
<dbReference type="SUPFAM" id="SSF56219">
    <property type="entry name" value="DNase I-like"/>
    <property type="match status" value="1"/>
</dbReference>
<dbReference type="PANTHER" id="PTHR41349:SF1">
    <property type="entry name" value="PROTEIN CBG08683"/>
    <property type="match status" value="1"/>
</dbReference>
<evidence type="ECO:0000313" key="3">
    <source>
        <dbReference type="Proteomes" id="UP000035909"/>
    </source>
</evidence>